<dbReference type="EMBL" id="CP003495">
    <property type="protein sequence ID" value="AFY28934.1"/>
    <property type="molecule type" value="Genomic_DNA"/>
</dbReference>
<feature type="chain" id="PRO_5003933640" evidence="1">
    <location>
        <begin position="34"/>
        <end position="270"/>
    </location>
</feature>
<sequence length="270" mass="28388">MITMQANEQRRPLAVLAGLSALVLLSAAPQATALASTTSAARLENTAWVVERLGERPPVGSTSLTLRFENGRVAGSDGCNRYGAPVTVRGTTLQVSPRGMSTKMACAPAVMQQAESFQSALRNSRGFRLDGGRLRLLAADGRPLLVLVPQAQQLVGSSWRVAGFNNGRQALVSPILGTSLSVRVLKGGQLAGSAGCNSFTAPARLEGTRLRIGTPVATRRRCPGAGVMEQERQFLAALPTAVSLRLEGDALELRRADGAIALSLRRVPAP</sequence>
<reference evidence="4" key="1">
    <citation type="journal article" date="2013" name="Proc. Natl. Acad. Sci. U.S.A.">
        <title>Improving the coverage of the cyanobacterial phylum using diversity-driven genome sequencing.</title>
        <authorList>
            <person name="Shih P.M."/>
            <person name="Wu D."/>
            <person name="Latifi A."/>
            <person name="Axen S.D."/>
            <person name="Fewer D.P."/>
            <person name="Talla E."/>
            <person name="Calteau A."/>
            <person name="Cai F."/>
            <person name="Tandeau de Marsac N."/>
            <person name="Rippka R."/>
            <person name="Herdman M."/>
            <person name="Sivonen K."/>
            <person name="Coursin T."/>
            <person name="Laurent T."/>
            <person name="Goodwin L."/>
            <person name="Nolan M."/>
            <person name="Davenport K.W."/>
            <person name="Han C.S."/>
            <person name="Rubin E.M."/>
            <person name="Eisen J.A."/>
            <person name="Woyke T."/>
            <person name="Gugger M."/>
            <person name="Kerfeld C.A."/>
        </authorList>
    </citation>
    <scope>NUCLEOTIDE SEQUENCE [LARGE SCALE GENOMIC DNA]</scope>
    <source>
        <strain evidence="4">ATCC 27147 / PCC 6307</strain>
    </source>
</reference>
<gene>
    <name evidence="3" type="ordered locus">Cyagr_1794</name>
</gene>
<evidence type="ECO:0000313" key="3">
    <source>
        <dbReference type="EMBL" id="AFY28934.1"/>
    </source>
</evidence>
<name>K9P8P3_CYAGP</name>
<feature type="signal peptide" evidence="1">
    <location>
        <begin position="1"/>
        <end position="33"/>
    </location>
</feature>
<dbReference type="HOGENOM" id="CLU_058026_1_0_3"/>
<organism evidence="3 4">
    <name type="scientific">Cyanobium gracile (strain ATCC 27147 / PCC 6307)</name>
    <dbReference type="NCBI Taxonomy" id="292564"/>
    <lineage>
        <taxon>Bacteria</taxon>
        <taxon>Bacillati</taxon>
        <taxon>Cyanobacteriota</taxon>
        <taxon>Cyanophyceae</taxon>
        <taxon>Synechococcales</taxon>
        <taxon>Prochlorococcaceae</taxon>
        <taxon>Cyanobium</taxon>
    </lineage>
</organism>
<dbReference type="InterPro" id="IPR053147">
    <property type="entry name" value="Hsp_HslJ-like"/>
</dbReference>
<proteinExistence type="predicted"/>
<keyword evidence="3" id="KW-0346">Stress response</keyword>
<dbReference type="InterPro" id="IPR038670">
    <property type="entry name" value="HslJ-like_sf"/>
</dbReference>
<evidence type="ECO:0000256" key="1">
    <source>
        <dbReference type="SAM" id="SignalP"/>
    </source>
</evidence>
<evidence type="ECO:0000313" key="4">
    <source>
        <dbReference type="Proteomes" id="UP000010388"/>
    </source>
</evidence>
<dbReference type="InterPro" id="IPR005184">
    <property type="entry name" value="DUF306_Meta_HslJ"/>
</dbReference>
<protein>
    <submittedName>
        <fullName evidence="3">Heat shock protein</fullName>
    </submittedName>
</protein>
<dbReference type="KEGG" id="cgc:Cyagr_1794"/>
<dbReference type="AlphaFoldDB" id="K9P8P3"/>
<dbReference type="PANTHER" id="PTHR35535">
    <property type="entry name" value="HEAT SHOCK PROTEIN HSLJ"/>
    <property type="match status" value="1"/>
</dbReference>
<dbReference type="Pfam" id="PF03724">
    <property type="entry name" value="META"/>
    <property type="match status" value="2"/>
</dbReference>
<dbReference type="PANTHER" id="PTHR35535:SF1">
    <property type="entry name" value="HEAT SHOCK PROTEIN HSLJ"/>
    <property type="match status" value="1"/>
</dbReference>
<dbReference type="eggNOG" id="COG3187">
    <property type="taxonomic scope" value="Bacteria"/>
</dbReference>
<feature type="domain" description="DUF306" evidence="2">
    <location>
        <begin position="152"/>
        <end position="260"/>
    </location>
</feature>
<dbReference type="OrthoDB" id="5382360at2"/>
<dbReference type="Proteomes" id="UP000010388">
    <property type="component" value="Chromosome"/>
</dbReference>
<dbReference type="Gene3D" id="2.40.128.270">
    <property type="match status" value="2"/>
</dbReference>
<feature type="domain" description="DUF306" evidence="2">
    <location>
        <begin position="41"/>
        <end position="147"/>
    </location>
</feature>
<dbReference type="STRING" id="292564.Cyagr_1794"/>
<evidence type="ECO:0000259" key="2">
    <source>
        <dbReference type="Pfam" id="PF03724"/>
    </source>
</evidence>
<keyword evidence="1" id="KW-0732">Signal</keyword>
<accession>K9P8P3</accession>